<dbReference type="PATRIC" id="fig|35806.4.peg.1298"/>
<evidence type="ECO:0000256" key="8">
    <source>
        <dbReference type="HAMAP-Rule" id="MF_00372"/>
    </source>
</evidence>
<evidence type="ECO:0000313" key="10">
    <source>
        <dbReference type="EMBL" id="BAQ68419.1"/>
    </source>
</evidence>
<dbReference type="GO" id="GO:0019557">
    <property type="term" value="P:L-histidine catabolic process to glutamate and formate"/>
    <property type="evidence" value="ECO:0007669"/>
    <property type="project" value="UniProtKB-UniPathway"/>
</dbReference>
<evidence type="ECO:0000256" key="6">
    <source>
        <dbReference type="ARBA" id="ARBA00022833"/>
    </source>
</evidence>
<dbReference type="GO" id="GO:0019556">
    <property type="term" value="P:L-histidine catabolic process to glutamate and formamide"/>
    <property type="evidence" value="ECO:0007669"/>
    <property type="project" value="UniProtKB-UniRule"/>
</dbReference>
<dbReference type="AlphaFoldDB" id="A0A0D6B139"/>
<accession>A0A0D6B139</accession>
<feature type="binding site" evidence="8">
    <location>
        <position position="313"/>
    </location>
    <ligand>
        <name>N-formimidoyl-L-glutamate</name>
        <dbReference type="ChEBI" id="CHEBI:58928"/>
    </ligand>
</feature>
<dbReference type="Proteomes" id="UP000064912">
    <property type="component" value="Chromosome"/>
</dbReference>
<dbReference type="FunFam" id="3.20.20.140:FF:000007">
    <property type="entry name" value="Imidazolonepropionase"/>
    <property type="match status" value="1"/>
</dbReference>
<proteinExistence type="inferred from homology"/>
<comment type="pathway">
    <text evidence="8">Amino-acid degradation; L-histidine degradation into L-glutamate; N-formimidoyl-L-glutamate from L-histidine: step 3/3.</text>
</comment>
<dbReference type="InterPro" id="IPR005920">
    <property type="entry name" value="HutI"/>
</dbReference>
<keyword evidence="3 8" id="KW-0479">Metal-binding</keyword>
<feature type="binding site" evidence="8">
    <location>
        <position position="314"/>
    </location>
    <ligand>
        <name>4-imidazolone-5-propanoate</name>
        <dbReference type="ChEBI" id="CHEBI:77893"/>
    </ligand>
</feature>
<protein>
    <recommendedName>
        <fullName evidence="1 8">Imidazolonepropionase</fullName>
        <ecNumber evidence="1 8">3.5.2.7</ecNumber>
    </recommendedName>
    <alternativeName>
        <fullName evidence="8">Imidazolone-5-propionate hydrolase</fullName>
    </alternativeName>
</protein>
<dbReference type="Gene3D" id="3.20.20.140">
    <property type="entry name" value="Metal-dependent hydrolases"/>
    <property type="match status" value="1"/>
</dbReference>
<reference evidence="10 11" key="1">
    <citation type="submission" date="2015-02" db="EMBL/GenBank/DDBJ databases">
        <title>Genome sequene of Rhodovulum sulfidophilum DSM 2351.</title>
        <authorList>
            <person name="Nagao N."/>
        </authorList>
    </citation>
    <scope>NUCLEOTIDE SEQUENCE [LARGE SCALE GENOMIC DNA]</scope>
    <source>
        <strain evidence="10 11">DSM 2351</strain>
    </source>
</reference>
<feature type="binding site" evidence="8">
    <location>
        <position position="73"/>
    </location>
    <ligand>
        <name>4-imidazolone-5-propanoate</name>
        <dbReference type="ChEBI" id="CHEBI:77893"/>
    </ligand>
</feature>
<keyword evidence="6 8" id="KW-0862">Zinc</keyword>
<dbReference type="Pfam" id="PF01979">
    <property type="entry name" value="Amidohydro_1"/>
    <property type="match status" value="1"/>
</dbReference>
<keyword evidence="2 8" id="KW-0963">Cytoplasm</keyword>
<evidence type="ECO:0000256" key="5">
    <source>
        <dbReference type="ARBA" id="ARBA00022808"/>
    </source>
</evidence>
<dbReference type="PANTHER" id="PTHR42752">
    <property type="entry name" value="IMIDAZOLONEPROPIONASE"/>
    <property type="match status" value="1"/>
</dbReference>
<feature type="binding site" evidence="8">
    <location>
        <position position="64"/>
    </location>
    <ligand>
        <name>Fe(3+)</name>
        <dbReference type="ChEBI" id="CHEBI:29034"/>
    </ligand>
</feature>
<comment type="subcellular location">
    <subcellularLocation>
        <location evidence="8">Cytoplasm</location>
    </subcellularLocation>
</comment>
<dbReference type="UniPathway" id="UPA00379">
    <property type="reaction ID" value="UER00551"/>
</dbReference>
<feature type="binding site" evidence="8">
    <location>
        <position position="309"/>
    </location>
    <ligand>
        <name>Fe(3+)</name>
        <dbReference type="ChEBI" id="CHEBI:29034"/>
    </ligand>
</feature>
<dbReference type="SUPFAM" id="SSF51338">
    <property type="entry name" value="Composite domain of metallo-dependent hydrolases"/>
    <property type="match status" value="2"/>
</dbReference>
<comment type="catalytic activity">
    <reaction evidence="8">
        <text>4-imidazolone-5-propanoate + H2O = N-formimidoyl-L-glutamate</text>
        <dbReference type="Rhea" id="RHEA:23660"/>
        <dbReference type="ChEBI" id="CHEBI:15377"/>
        <dbReference type="ChEBI" id="CHEBI:58928"/>
        <dbReference type="ChEBI" id="CHEBI:77893"/>
        <dbReference type="EC" id="3.5.2.7"/>
    </reaction>
</comment>
<keyword evidence="7 8" id="KW-0408">Iron</keyword>
<dbReference type="NCBIfam" id="TIGR01224">
    <property type="entry name" value="hutI"/>
    <property type="match status" value="1"/>
</dbReference>
<feature type="domain" description="Amidohydrolase-related" evidence="9">
    <location>
        <begin position="55"/>
        <end position="371"/>
    </location>
</feature>
<evidence type="ECO:0000313" key="11">
    <source>
        <dbReference type="Proteomes" id="UP000064912"/>
    </source>
</evidence>
<feature type="binding site" evidence="8">
    <location>
        <position position="234"/>
    </location>
    <ligand>
        <name>Zn(2+)</name>
        <dbReference type="ChEBI" id="CHEBI:29105"/>
    </ligand>
</feature>
<comment type="similarity">
    <text evidence="8">Belongs to the metallo-dependent hydrolases superfamily. HutI family.</text>
</comment>
<dbReference type="KEGG" id="rsu:NHU_01259"/>
<dbReference type="Gene3D" id="2.30.40.10">
    <property type="entry name" value="Urease, subunit C, domain 1"/>
    <property type="match status" value="1"/>
</dbReference>
<evidence type="ECO:0000256" key="1">
    <source>
        <dbReference type="ARBA" id="ARBA00012864"/>
    </source>
</evidence>
<dbReference type="PANTHER" id="PTHR42752:SF1">
    <property type="entry name" value="IMIDAZOLONEPROPIONASE-RELATED"/>
    <property type="match status" value="1"/>
</dbReference>
<feature type="binding site" evidence="8">
    <location>
        <position position="136"/>
    </location>
    <ligand>
        <name>4-imidazolone-5-propanoate</name>
        <dbReference type="ChEBI" id="CHEBI:77893"/>
    </ligand>
</feature>
<dbReference type="SUPFAM" id="SSF51556">
    <property type="entry name" value="Metallo-dependent hydrolases"/>
    <property type="match status" value="1"/>
</dbReference>
<dbReference type="GO" id="GO:0008270">
    <property type="term" value="F:zinc ion binding"/>
    <property type="evidence" value="ECO:0007669"/>
    <property type="project" value="UniProtKB-UniRule"/>
</dbReference>
<dbReference type="InterPro" id="IPR032466">
    <property type="entry name" value="Metal_Hydrolase"/>
</dbReference>
<feature type="binding site" evidence="8">
    <location>
        <position position="64"/>
    </location>
    <ligand>
        <name>Zn(2+)</name>
        <dbReference type="ChEBI" id="CHEBI:29105"/>
    </ligand>
</feature>
<dbReference type="GO" id="GO:0005737">
    <property type="term" value="C:cytoplasm"/>
    <property type="evidence" value="ECO:0007669"/>
    <property type="project" value="UniProtKB-SubCell"/>
</dbReference>
<dbReference type="GO" id="GO:0050480">
    <property type="term" value="F:imidazolonepropionase activity"/>
    <property type="evidence" value="ECO:0007669"/>
    <property type="project" value="UniProtKB-UniRule"/>
</dbReference>
<evidence type="ECO:0000256" key="3">
    <source>
        <dbReference type="ARBA" id="ARBA00022723"/>
    </source>
</evidence>
<gene>
    <name evidence="8 10" type="primary">hutI</name>
    <name evidence="10" type="ORF">NHU_01259</name>
</gene>
<feature type="binding site" evidence="8">
    <location>
        <position position="309"/>
    </location>
    <ligand>
        <name>Zn(2+)</name>
        <dbReference type="ChEBI" id="CHEBI:29105"/>
    </ligand>
</feature>
<feature type="binding site" evidence="8">
    <location>
        <position position="136"/>
    </location>
    <ligand>
        <name>N-formimidoyl-L-glutamate</name>
        <dbReference type="ChEBI" id="CHEBI:58928"/>
    </ligand>
</feature>
<feature type="binding site" evidence="8">
    <location>
        <position position="237"/>
    </location>
    <ligand>
        <name>4-imidazolone-5-propanoate</name>
        <dbReference type="ChEBI" id="CHEBI:77893"/>
    </ligand>
</feature>
<evidence type="ECO:0000256" key="7">
    <source>
        <dbReference type="ARBA" id="ARBA00023004"/>
    </source>
</evidence>
<dbReference type="InterPro" id="IPR011059">
    <property type="entry name" value="Metal-dep_hydrolase_composite"/>
</dbReference>
<evidence type="ECO:0000256" key="2">
    <source>
        <dbReference type="ARBA" id="ARBA00022490"/>
    </source>
</evidence>
<feature type="binding site" evidence="8">
    <location>
        <position position="311"/>
    </location>
    <ligand>
        <name>N-formimidoyl-L-glutamate</name>
        <dbReference type="ChEBI" id="CHEBI:58928"/>
    </ligand>
</feature>
<comment type="function">
    <text evidence="8">Catalyzes the hydrolytic cleavage of the carbon-nitrogen bond in imidazolone-5-propanoate to yield N-formimidoyl-L-glutamate. It is the third step in the universal histidine degradation pathway.</text>
</comment>
<dbReference type="InterPro" id="IPR006680">
    <property type="entry name" value="Amidohydro-rel"/>
</dbReference>
<dbReference type="EC" id="3.5.2.7" evidence="1 8"/>
<name>A0A0D6B139_RHOSU</name>
<dbReference type="HAMAP" id="MF_00372">
    <property type="entry name" value="HutI"/>
    <property type="match status" value="1"/>
</dbReference>
<sequence length="396" mass="41705">MTDLTLANATILPLGEDAPRRIERGWLRIEGGRIAALGDGPAPEGGPVEDLGGRLVTPALVDCHTHLVYGGSRAREFEMRLEGAGYEEIARAGGGILSTVTATRAASEDDLVASALPRLDCLLAEGAGTIEVKSGYGLTVEDELKMLRAARRLGRERPVRIVTSWLAAHALPPEYKGRVEAYIDEIAIAGLRAAHAEGLVDAVDGFCEGIAFSVPQMARIFDVADELGLPVKLHAEQLSHLGGSQLVAERGGLSADHVEHADAADAAALARAGAAAVLLPGAFYTLRETQMPPVAAFREAGTAMALATDCNPGTSPLTSLLLTMNMAATLFRLTPDECLRGVTANGARALGLTDCGRLAPGLRADLAVWDIAEPAELTYRIGFNPLHARYFEGCKC</sequence>
<comment type="cofactor">
    <cofactor evidence="8">
        <name>Zn(2+)</name>
        <dbReference type="ChEBI" id="CHEBI:29105"/>
    </cofactor>
    <cofactor evidence="8">
        <name>Fe(3+)</name>
        <dbReference type="ChEBI" id="CHEBI:29034"/>
    </cofactor>
    <text evidence="8">Binds 1 zinc or iron ion per subunit.</text>
</comment>
<keyword evidence="5 8" id="KW-0369">Histidine metabolism</keyword>
<feature type="binding site" evidence="8">
    <location>
        <position position="66"/>
    </location>
    <ligand>
        <name>Zn(2+)</name>
        <dbReference type="ChEBI" id="CHEBI:29105"/>
    </ligand>
</feature>
<organism evidence="10 11">
    <name type="scientific">Rhodovulum sulfidophilum</name>
    <name type="common">Rhodobacter sulfidophilus</name>
    <dbReference type="NCBI Taxonomy" id="35806"/>
    <lineage>
        <taxon>Bacteria</taxon>
        <taxon>Pseudomonadati</taxon>
        <taxon>Pseudomonadota</taxon>
        <taxon>Alphaproteobacteria</taxon>
        <taxon>Rhodobacterales</taxon>
        <taxon>Paracoccaceae</taxon>
        <taxon>Rhodovulum</taxon>
    </lineage>
</organism>
<dbReference type="EMBL" id="AP014800">
    <property type="protein sequence ID" value="BAQ68419.1"/>
    <property type="molecule type" value="Genomic_DNA"/>
</dbReference>
<feature type="binding site" evidence="8">
    <location>
        <position position="169"/>
    </location>
    <ligand>
        <name>4-imidazolone-5-propanoate</name>
        <dbReference type="ChEBI" id="CHEBI:77893"/>
    </ligand>
</feature>
<feature type="binding site" evidence="8">
    <location>
        <position position="234"/>
    </location>
    <ligand>
        <name>Fe(3+)</name>
        <dbReference type="ChEBI" id="CHEBI:29034"/>
    </ligand>
</feature>
<dbReference type="GO" id="GO:0005506">
    <property type="term" value="F:iron ion binding"/>
    <property type="evidence" value="ECO:0007669"/>
    <property type="project" value="UniProtKB-UniRule"/>
</dbReference>
<dbReference type="eggNOG" id="COG1228">
    <property type="taxonomic scope" value="Bacteria"/>
</dbReference>
<feature type="binding site" evidence="8">
    <location>
        <position position="66"/>
    </location>
    <ligand>
        <name>Fe(3+)</name>
        <dbReference type="ChEBI" id="CHEBI:29034"/>
    </ligand>
</feature>
<evidence type="ECO:0000256" key="4">
    <source>
        <dbReference type="ARBA" id="ARBA00022801"/>
    </source>
</evidence>
<evidence type="ECO:0000259" key="9">
    <source>
        <dbReference type="Pfam" id="PF01979"/>
    </source>
</evidence>
<keyword evidence="4 8" id="KW-0378">Hydrolase</keyword>